<feature type="chain" id="PRO_5001591636" evidence="1">
    <location>
        <begin position="20"/>
        <end position="105"/>
    </location>
</feature>
<feature type="signal peptide" evidence="1">
    <location>
        <begin position="1"/>
        <end position="19"/>
    </location>
</feature>
<protein>
    <submittedName>
        <fullName evidence="2">Uncharacterized protein</fullName>
    </submittedName>
</protein>
<accession>A0A060Y2R5</accession>
<dbReference type="Proteomes" id="UP000193380">
    <property type="component" value="Unassembled WGS sequence"/>
</dbReference>
<evidence type="ECO:0000256" key="1">
    <source>
        <dbReference type="SAM" id="SignalP"/>
    </source>
</evidence>
<evidence type="ECO:0000313" key="2">
    <source>
        <dbReference type="EMBL" id="CDQ85777.1"/>
    </source>
</evidence>
<name>A0A060Y2R5_ONCMY</name>
<evidence type="ECO:0000313" key="3">
    <source>
        <dbReference type="Proteomes" id="UP000193380"/>
    </source>
</evidence>
<reference evidence="2" key="1">
    <citation type="journal article" date="2014" name="Nat. Commun.">
        <title>The rainbow trout genome provides novel insights into evolution after whole-genome duplication in vertebrates.</title>
        <authorList>
            <person name="Berthelot C."/>
            <person name="Brunet F."/>
            <person name="Chalopin D."/>
            <person name="Juanchich A."/>
            <person name="Bernard M."/>
            <person name="Noel B."/>
            <person name="Bento P."/>
            <person name="Da Silva C."/>
            <person name="Labadie K."/>
            <person name="Alberti A."/>
            <person name="Aury J.M."/>
            <person name="Louis A."/>
            <person name="Dehais P."/>
            <person name="Bardou P."/>
            <person name="Montfort J."/>
            <person name="Klopp C."/>
            <person name="Cabau C."/>
            <person name="Gaspin C."/>
            <person name="Thorgaard G.H."/>
            <person name="Boussaha M."/>
            <person name="Quillet E."/>
            <person name="Guyomard R."/>
            <person name="Galiana D."/>
            <person name="Bobe J."/>
            <person name="Volff J.N."/>
            <person name="Genet C."/>
            <person name="Wincker P."/>
            <person name="Jaillon O."/>
            <person name="Roest Crollius H."/>
            <person name="Guiguen Y."/>
        </authorList>
    </citation>
    <scope>NUCLEOTIDE SEQUENCE [LARGE SCALE GENOMIC DNA]</scope>
</reference>
<dbReference type="EMBL" id="FR906951">
    <property type="protein sequence ID" value="CDQ85777.1"/>
    <property type="molecule type" value="Genomic_DNA"/>
</dbReference>
<sequence length="105" mass="11651">MKLLSQTLCLCLVLALSHAHHHAGHQGGEDEGHEGHDHGHHTGLLLDRCQGIEMDAVAVTEEGIPYFFKGESWTETTPRPARTNCHSFSRWSRAEYVRGAGKAEH</sequence>
<dbReference type="PaxDb" id="8022-A0A060Y2R5"/>
<gene>
    <name evidence="2" type="ORF">GSONMT00038205001</name>
</gene>
<dbReference type="AlphaFoldDB" id="A0A060Y2R5"/>
<organism evidence="2 3">
    <name type="scientific">Oncorhynchus mykiss</name>
    <name type="common">Rainbow trout</name>
    <name type="synonym">Salmo gairdneri</name>
    <dbReference type="NCBI Taxonomy" id="8022"/>
    <lineage>
        <taxon>Eukaryota</taxon>
        <taxon>Metazoa</taxon>
        <taxon>Chordata</taxon>
        <taxon>Craniata</taxon>
        <taxon>Vertebrata</taxon>
        <taxon>Euteleostomi</taxon>
        <taxon>Actinopterygii</taxon>
        <taxon>Neopterygii</taxon>
        <taxon>Teleostei</taxon>
        <taxon>Protacanthopterygii</taxon>
        <taxon>Salmoniformes</taxon>
        <taxon>Salmonidae</taxon>
        <taxon>Salmoninae</taxon>
        <taxon>Oncorhynchus</taxon>
    </lineage>
</organism>
<proteinExistence type="predicted"/>
<reference evidence="2" key="2">
    <citation type="submission" date="2014-03" db="EMBL/GenBank/DDBJ databases">
        <authorList>
            <person name="Genoscope - CEA"/>
        </authorList>
    </citation>
    <scope>NUCLEOTIDE SEQUENCE</scope>
</reference>
<keyword evidence="1" id="KW-0732">Signal</keyword>
<dbReference type="STRING" id="8022.A0A060Y2R5"/>